<dbReference type="EMBL" id="ACGP01000119">
    <property type="protein sequence ID" value="EEI24679.1"/>
    <property type="molecule type" value="Genomic_DNA"/>
</dbReference>
<proteinExistence type="inferred from homology"/>
<evidence type="ECO:0000256" key="2">
    <source>
        <dbReference type="ARBA" id="ARBA00004994"/>
    </source>
</evidence>
<evidence type="ECO:0000256" key="1">
    <source>
        <dbReference type="ARBA" id="ARBA00002919"/>
    </source>
</evidence>
<name>C0XIX0_LENH9</name>
<keyword evidence="7 11" id="KW-0521">NADP</keyword>
<dbReference type="HOGENOM" id="CLU_031468_0_0_9"/>
<sequence>MIDMKFVMVGAGAMGLRYGVLLQEAGNDVTFVDTWQQHIDKVRQQGGVYVMRDHKDRHLVKIKLETPETYHGDPDIVVFFVKQMQLNDYLKRCAHFFNDRQYAFTCMNGMGHIEKLQKYFADDKIIGGTALIATVLPGPGEVDFMGKRGAGMMNMCPLNEKPDEMCQRLYNELEKAQMNPTLTKDFTGTLMTKVIFNSVMNSLCTMFEIPMGEFGNFSGAREMARQLIDEAYDICARADIKLVSTREQELASLDHNSRIDMPLHYPSMCQDMFKDRPTEVDYINGYIAKLGRKYHYEAHTHLFVTQEVHLAEYHRQNEAKKRQMKESTQASVKSA</sequence>
<dbReference type="GO" id="GO:0005737">
    <property type="term" value="C:cytoplasm"/>
    <property type="evidence" value="ECO:0007669"/>
    <property type="project" value="TreeGrafter"/>
</dbReference>
<dbReference type="Gene3D" id="3.40.50.720">
    <property type="entry name" value="NAD(P)-binding Rossmann-like Domain"/>
    <property type="match status" value="1"/>
</dbReference>
<evidence type="ECO:0000256" key="10">
    <source>
        <dbReference type="ARBA" id="ARBA00048793"/>
    </source>
</evidence>
<dbReference type="GO" id="GO:0008677">
    <property type="term" value="F:2-dehydropantoate 2-reductase activity"/>
    <property type="evidence" value="ECO:0007669"/>
    <property type="project" value="UniProtKB-EC"/>
</dbReference>
<dbReference type="InterPro" id="IPR013752">
    <property type="entry name" value="KPA_reductase"/>
</dbReference>
<evidence type="ECO:0000256" key="4">
    <source>
        <dbReference type="ARBA" id="ARBA00013014"/>
    </source>
</evidence>
<comment type="catalytic activity">
    <reaction evidence="10 11">
        <text>(R)-pantoate + NADP(+) = 2-dehydropantoate + NADPH + H(+)</text>
        <dbReference type="Rhea" id="RHEA:16233"/>
        <dbReference type="ChEBI" id="CHEBI:11561"/>
        <dbReference type="ChEBI" id="CHEBI:15378"/>
        <dbReference type="ChEBI" id="CHEBI:15980"/>
        <dbReference type="ChEBI" id="CHEBI:57783"/>
        <dbReference type="ChEBI" id="CHEBI:58349"/>
        <dbReference type="EC" id="1.1.1.169"/>
    </reaction>
</comment>
<evidence type="ECO:0000256" key="11">
    <source>
        <dbReference type="RuleBase" id="RU362068"/>
    </source>
</evidence>
<dbReference type="PATRIC" id="fig|1423757.3.peg.1837"/>
<protein>
    <recommendedName>
        <fullName evidence="5 11">2-dehydropantoate 2-reductase</fullName>
        <ecNumber evidence="4 11">1.1.1.169</ecNumber>
    </recommendedName>
    <alternativeName>
        <fullName evidence="9 11">Ketopantoate reductase</fullName>
    </alternativeName>
</protein>
<feature type="domain" description="Ketopantoate reductase N-terminal" evidence="12">
    <location>
        <begin position="7"/>
        <end position="147"/>
    </location>
</feature>
<gene>
    <name evidence="14" type="primary">apbA</name>
    <name evidence="14" type="ORF">HMPREF0519_1181</name>
</gene>
<evidence type="ECO:0000256" key="8">
    <source>
        <dbReference type="ARBA" id="ARBA00023002"/>
    </source>
</evidence>
<dbReference type="InterPro" id="IPR013328">
    <property type="entry name" value="6PGD_dom2"/>
</dbReference>
<dbReference type="InterPro" id="IPR036291">
    <property type="entry name" value="NAD(P)-bd_dom_sf"/>
</dbReference>
<dbReference type="PANTHER" id="PTHR43765:SF2">
    <property type="entry name" value="2-DEHYDROPANTOATE 2-REDUCTASE"/>
    <property type="match status" value="1"/>
</dbReference>
<accession>C0XIX0</accession>
<evidence type="ECO:0000313" key="14">
    <source>
        <dbReference type="EMBL" id="EEI24679.1"/>
    </source>
</evidence>
<dbReference type="GO" id="GO:0050661">
    <property type="term" value="F:NADP binding"/>
    <property type="evidence" value="ECO:0007669"/>
    <property type="project" value="TreeGrafter"/>
</dbReference>
<evidence type="ECO:0000256" key="5">
    <source>
        <dbReference type="ARBA" id="ARBA00019465"/>
    </source>
</evidence>
<dbReference type="Proteomes" id="UP000003752">
    <property type="component" value="Unassembled WGS sequence"/>
</dbReference>
<comment type="similarity">
    <text evidence="3 11">Belongs to the ketopantoate reductase family.</text>
</comment>
<evidence type="ECO:0000313" key="15">
    <source>
        <dbReference type="Proteomes" id="UP000003752"/>
    </source>
</evidence>
<evidence type="ECO:0000256" key="6">
    <source>
        <dbReference type="ARBA" id="ARBA00022655"/>
    </source>
</evidence>
<dbReference type="Gene3D" id="1.10.1040.10">
    <property type="entry name" value="N-(1-d-carboxylethyl)-l-norvaline Dehydrogenase, domain 2"/>
    <property type="match status" value="1"/>
</dbReference>
<dbReference type="NCBIfam" id="TIGR00745">
    <property type="entry name" value="apbA_panE"/>
    <property type="match status" value="1"/>
</dbReference>
<reference evidence="14 15" key="1">
    <citation type="submission" date="2009-01" db="EMBL/GenBank/DDBJ databases">
        <authorList>
            <person name="Qin X."/>
            <person name="Bachman B."/>
            <person name="Battles P."/>
            <person name="Bell A."/>
            <person name="Bess C."/>
            <person name="Bickham C."/>
            <person name="Chaboub L."/>
            <person name="Chen D."/>
            <person name="Coyle M."/>
            <person name="Deiros D.R."/>
            <person name="Dinh H."/>
            <person name="Forbes L."/>
            <person name="Fowler G."/>
            <person name="Francisco L."/>
            <person name="Fu Q."/>
            <person name="Gubbala S."/>
            <person name="Hale W."/>
            <person name="Han Y."/>
            <person name="Hemphill L."/>
            <person name="Highlander S.K."/>
            <person name="Hirani K."/>
            <person name="Hogues M."/>
            <person name="Jackson L."/>
            <person name="Jakkamsetti A."/>
            <person name="Javaid M."/>
            <person name="Jiang H."/>
            <person name="Korchina V."/>
            <person name="Kovar C."/>
            <person name="Lara F."/>
            <person name="Lee S."/>
            <person name="Mata R."/>
            <person name="Mathew T."/>
            <person name="Moen C."/>
            <person name="Morales K."/>
            <person name="Munidasa M."/>
            <person name="Nazareth L."/>
            <person name="Ngo R."/>
            <person name="Nguyen L."/>
            <person name="Okwuonu G."/>
            <person name="Ongeri F."/>
            <person name="Patil S."/>
            <person name="Petrosino J."/>
            <person name="Pham C."/>
            <person name="Pham P."/>
            <person name="Pu L.-L."/>
            <person name="Puazo M."/>
            <person name="Raj R."/>
            <person name="Reid J."/>
            <person name="Rouhana J."/>
            <person name="Saada N."/>
            <person name="Shang Y."/>
            <person name="Simmons D."/>
            <person name="Thornton R."/>
            <person name="Warren J."/>
            <person name="Weissenberger G."/>
            <person name="Zhang J."/>
            <person name="Zhang L."/>
            <person name="Zhou C."/>
            <person name="Zhu D."/>
            <person name="Muzny D."/>
            <person name="Worley K."/>
            <person name="Gibbs R."/>
        </authorList>
    </citation>
    <scope>NUCLEOTIDE SEQUENCE [LARGE SCALE GENOMIC DNA]</scope>
    <source>
        <strain evidence="15">ATCC 8290 / DSM 20176 / CCUG 30140 / JCM 1155 / KCTC 3500 / NBRC 15886 / NCIMB 8040 / NRRL B-1843 / 9</strain>
    </source>
</reference>
<comment type="caution">
    <text evidence="14">The sequence shown here is derived from an EMBL/GenBank/DDBJ whole genome shotgun (WGS) entry which is preliminary data.</text>
</comment>
<dbReference type="SUPFAM" id="SSF48179">
    <property type="entry name" value="6-phosphogluconate dehydrogenase C-terminal domain-like"/>
    <property type="match status" value="1"/>
</dbReference>
<keyword evidence="6 11" id="KW-0566">Pantothenate biosynthesis</keyword>
<organism evidence="14 15">
    <name type="scientific">Lentilactobacillus hilgardii (strain ATCC 8290 / DSM 20176 / CCUG 30140 / JCM 1155 / KCTC 3500 / NBRC 15886 / NCIMB 8040 / NRRL B-1843 / 9)</name>
    <dbReference type="NCBI Taxonomy" id="1423757"/>
    <lineage>
        <taxon>Bacteria</taxon>
        <taxon>Bacillati</taxon>
        <taxon>Bacillota</taxon>
        <taxon>Bacilli</taxon>
        <taxon>Lactobacillales</taxon>
        <taxon>Lactobacillaceae</taxon>
        <taxon>Lentilactobacillus</taxon>
    </lineage>
</organism>
<evidence type="ECO:0000256" key="3">
    <source>
        <dbReference type="ARBA" id="ARBA00007870"/>
    </source>
</evidence>
<dbReference type="AlphaFoldDB" id="C0XIX0"/>
<dbReference type="EC" id="1.1.1.169" evidence="4 11"/>
<dbReference type="GO" id="GO:0015940">
    <property type="term" value="P:pantothenate biosynthetic process"/>
    <property type="evidence" value="ECO:0007669"/>
    <property type="project" value="UniProtKB-UniPathway"/>
</dbReference>
<evidence type="ECO:0000256" key="7">
    <source>
        <dbReference type="ARBA" id="ARBA00022857"/>
    </source>
</evidence>
<evidence type="ECO:0000256" key="9">
    <source>
        <dbReference type="ARBA" id="ARBA00032024"/>
    </source>
</evidence>
<dbReference type="InterPro" id="IPR013332">
    <property type="entry name" value="KPR_N"/>
</dbReference>
<evidence type="ECO:0000259" key="12">
    <source>
        <dbReference type="Pfam" id="PF02558"/>
    </source>
</evidence>
<comment type="pathway">
    <text evidence="2 11">Cofactor biosynthesis; (R)-pantothenate biosynthesis; (R)-pantoate from 3-methyl-2-oxobutanoate: step 2/2.</text>
</comment>
<feature type="domain" description="Ketopantoate reductase C-terminal" evidence="13">
    <location>
        <begin position="185"/>
        <end position="310"/>
    </location>
</feature>
<dbReference type="UniPathway" id="UPA00028">
    <property type="reaction ID" value="UER00004"/>
</dbReference>
<keyword evidence="8 11" id="KW-0560">Oxidoreductase</keyword>
<dbReference type="InterPro" id="IPR050838">
    <property type="entry name" value="Ketopantoate_reductase"/>
</dbReference>
<keyword evidence="15" id="KW-1185">Reference proteome</keyword>
<dbReference type="InterPro" id="IPR003710">
    <property type="entry name" value="ApbA"/>
</dbReference>
<dbReference type="InterPro" id="IPR008927">
    <property type="entry name" value="6-PGluconate_DH-like_C_sf"/>
</dbReference>
<dbReference type="Pfam" id="PF02558">
    <property type="entry name" value="ApbA"/>
    <property type="match status" value="1"/>
</dbReference>
<comment type="function">
    <text evidence="1 11">Catalyzes the NADPH-dependent reduction of ketopantoate into pantoic acid.</text>
</comment>
<dbReference type="PANTHER" id="PTHR43765">
    <property type="entry name" value="2-DEHYDROPANTOATE 2-REDUCTASE-RELATED"/>
    <property type="match status" value="1"/>
</dbReference>
<evidence type="ECO:0000259" key="13">
    <source>
        <dbReference type="Pfam" id="PF08546"/>
    </source>
</evidence>
<dbReference type="SUPFAM" id="SSF51735">
    <property type="entry name" value="NAD(P)-binding Rossmann-fold domains"/>
    <property type="match status" value="1"/>
</dbReference>
<dbReference type="Pfam" id="PF08546">
    <property type="entry name" value="ApbA_C"/>
    <property type="match status" value="1"/>
</dbReference>